<proteinExistence type="predicted"/>
<sequence>MTVAAEPRLPPIMVRYKDELKDQVAEISNHHKEDVRIKLASEQLKIFPANSDVHRAVTRYLTEKQLEFYVITPKNQRPLKAVLKGLPVSYSSEEIAEGLSELGLKLDQVRQPTNLKTKAPIPVWQITYRESPGESKDLRG</sequence>
<organism evidence="1 2">
    <name type="scientific">Caerostris extrusa</name>
    <name type="common">Bark spider</name>
    <name type="synonym">Caerostris bankana</name>
    <dbReference type="NCBI Taxonomy" id="172846"/>
    <lineage>
        <taxon>Eukaryota</taxon>
        <taxon>Metazoa</taxon>
        <taxon>Ecdysozoa</taxon>
        <taxon>Arthropoda</taxon>
        <taxon>Chelicerata</taxon>
        <taxon>Arachnida</taxon>
        <taxon>Araneae</taxon>
        <taxon>Araneomorphae</taxon>
        <taxon>Entelegynae</taxon>
        <taxon>Araneoidea</taxon>
        <taxon>Araneidae</taxon>
        <taxon>Caerostris</taxon>
    </lineage>
</organism>
<dbReference type="AlphaFoldDB" id="A0AAV4QW59"/>
<protein>
    <submittedName>
        <fullName evidence="1">Uncharacterized protein</fullName>
    </submittedName>
</protein>
<keyword evidence="2" id="KW-1185">Reference proteome</keyword>
<gene>
    <name evidence="1" type="ORF">CEXT_341231</name>
</gene>
<name>A0AAV4QW59_CAEEX</name>
<evidence type="ECO:0000313" key="1">
    <source>
        <dbReference type="EMBL" id="GIY12342.1"/>
    </source>
</evidence>
<reference evidence="1 2" key="1">
    <citation type="submission" date="2021-06" db="EMBL/GenBank/DDBJ databases">
        <title>Caerostris extrusa draft genome.</title>
        <authorList>
            <person name="Kono N."/>
            <person name="Arakawa K."/>
        </authorList>
    </citation>
    <scope>NUCLEOTIDE SEQUENCE [LARGE SCALE GENOMIC DNA]</scope>
</reference>
<accession>A0AAV4QW59</accession>
<dbReference type="Proteomes" id="UP001054945">
    <property type="component" value="Unassembled WGS sequence"/>
</dbReference>
<dbReference type="EMBL" id="BPLR01006775">
    <property type="protein sequence ID" value="GIY12342.1"/>
    <property type="molecule type" value="Genomic_DNA"/>
</dbReference>
<evidence type="ECO:0000313" key="2">
    <source>
        <dbReference type="Proteomes" id="UP001054945"/>
    </source>
</evidence>
<comment type="caution">
    <text evidence="1">The sequence shown here is derived from an EMBL/GenBank/DDBJ whole genome shotgun (WGS) entry which is preliminary data.</text>
</comment>